<dbReference type="EMBL" id="CP071091">
    <property type="protein sequence ID" value="QSQ17029.1"/>
    <property type="molecule type" value="Genomic_DNA"/>
</dbReference>
<sequence length="543" mass="60095">MVSNVGNKPPPSINNYKHVETKELAEQRAKLDEELNDKLKDTPAYEQLQAKRYSDGPASPSTLAFSVKQTLDQVESGKKPAPENVKALKVAHEALQTLSKNPAPTNLDQAKAMAEQTKAILEQAKGSLVDTSKASGKSKASSSNAPDPGARLDHMLKTVNHTLGRIEEQKTDPVKHLNGVSTVIANAYRDHSAKGSYEFMVNGAESKNLSPEQMQVYSKKTSNPNALWGHASVKSADNTDTGMDFVRNLSQENIKRLEGELKTGGPLKPYEKEIIQSFMTCDFVMSHSTTPKGREAIEDSGKVLSKVRIENLSAKPAEIHNNTPKSDEQLLRNNDFVFFRFEAGTASDSKTRYGSETLRYNANDTQLFQRGWITMEDQLTPKVLEPLKRADSTPMRKGGFEQDPADKVFAASTTATTTGAPSTNKVVREYQLSKKKGADGDEMFKLKLDHHTHHQVFFGPDIRKGVGLSVVAELRRIQDPKYNKELGVEDTKTIKSFFKLEQPGSKPVTDEMAQKLLKTLFRPEAKLPGQVFLDAQSQFTSKT</sequence>
<reference evidence="2 3" key="1">
    <citation type="submission" date="2021-02" db="EMBL/GenBank/DDBJ databases">
        <title>De Novo genome assembly of isolated myxobacteria.</title>
        <authorList>
            <person name="Stevens D.C."/>
        </authorList>
    </citation>
    <scope>NUCLEOTIDE SEQUENCE [LARGE SCALE GENOMIC DNA]</scope>
    <source>
        <strain evidence="2 3">SCHIC003</strain>
    </source>
</reference>
<feature type="region of interest" description="Disordered" evidence="1">
    <location>
        <begin position="126"/>
        <end position="152"/>
    </location>
</feature>
<dbReference type="RefSeq" id="WP_206718665.1">
    <property type="nucleotide sequence ID" value="NZ_CP071091.1"/>
</dbReference>
<feature type="compositionally biased region" description="Low complexity" evidence="1">
    <location>
        <begin position="132"/>
        <end position="145"/>
    </location>
</feature>
<organism evidence="2 3">
    <name type="scientific">Myxococcus landrumensis</name>
    <dbReference type="NCBI Taxonomy" id="2813577"/>
    <lineage>
        <taxon>Bacteria</taxon>
        <taxon>Pseudomonadati</taxon>
        <taxon>Myxococcota</taxon>
        <taxon>Myxococcia</taxon>
        <taxon>Myxococcales</taxon>
        <taxon>Cystobacterineae</taxon>
        <taxon>Myxococcaceae</taxon>
        <taxon>Myxococcus</taxon>
    </lineage>
</organism>
<evidence type="ECO:0000313" key="2">
    <source>
        <dbReference type="EMBL" id="QSQ17029.1"/>
    </source>
</evidence>
<accession>A0ABX7NHP9</accession>
<protein>
    <submittedName>
        <fullName evidence="2">Uncharacterized protein</fullName>
    </submittedName>
</protein>
<gene>
    <name evidence="2" type="ORF">JY572_13650</name>
</gene>
<evidence type="ECO:0000313" key="3">
    <source>
        <dbReference type="Proteomes" id="UP000663090"/>
    </source>
</evidence>
<proteinExistence type="predicted"/>
<dbReference type="Proteomes" id="UP000663090">
    <property type="component" value="Chromosome"/>
</dbReference>
<evidence type="ECO:0000256" key="1">
    <source>
        <dbReference type="SAM" id="MobiDB-lite"/>
    </source>
</evidence>
<name>A0ABX7NHP9_9BACT</name>
<keyword evidence="3" id="KW-1185">Reference proteome</keyword>